<evidence type="ECO:0000256" key="7">
    <source>
        <dbReference type="SAM" id="Phobius"/>
    </source>
</evidence>
<sequence length="174" mass="18849">MRAFYRLADLLNAIPYALIALFLRIVVARPFFISGQTKVEGPTVGREVFGVDLSMTLPTSLRDAAVDLFADEYKLPFISPEHAAYLTAGLEFLLPVLLVLGLMTRVSALGLLMITMVIQLFVYPDAWGSAHAYWVGLLLVLIARGAGGISLDSLVVSRVSSRIGVSPDANRLLG</sequence>
<reference evidence="8" key="1">
    <citation type="journal article" date="2023" name="Int. J. Syst. Evol. Microbiol.">
        <title>Methylocystis iwaonis sp. nov., a type II methane-oxidizing bacterium from surface soil of a rice paddy field in Japan, and emended description of the genus Methylocystis (ex Whittenbury et al. 1970) Bowman et al. 1993.</title>
        <authorList>
            <person name="Kaise H."/>
            <person name="Sawadogo J.B."/>
            <person name="Alam M.S."/>
            <person name="Ueno C."/>
            <person name="Dianou D."/>
            <person name="Shinjo R."/>
            <person name="Asakawa S."/>
        </authorList>
    </citation>
    <scope>NUCLEOTIDE SEQUENCE</scope>
    <source>
        <strain evidence="8">LMG27198</strain>
    </source>
</reference>
<dbReference type="AlphaFoldDB" id="A0A9W6GYK9"/>
<keyword evidence="5 7" id="KW-1133">Transmembrane helix</keyword>
<proteinExistence type="inferred from homology"/>
<evidence type="ECO:0000313" key="9">
    <source>
        <dbReference type="Proteomes" id="UP001144323"/>
    </source>
</evidence>
<dbReference type="PANTHER" id="PTHR33452">
    <property type="entry name" value="OXIDOREDUCTASE CATD-RELATED"/>
    <property type="match status" value="1"/>
</dbReference>
<comment type="caution">
    <text evidence="8">The sequence shown here is derived from an EMBL/GenBank/DDBJ whole genome shotgun (WGS) entry which is preliminary data.</text>
</comment>
<evidence type="ECO:0000256" key="5">
    <source>
        <dbReference type="ARBA" id="ARBA00022989"/>
    </source>
</evidence>
<evidence type="ECO:0008006" key="10">
    <source>
        <dbReference type="Google" id="ProtNLM"/>
    </source>
</evidence>
<comment type="subcellular location">
    <subcellularLocation>
        <location evidence="1">Cell membrane</location>
        <topology evidence="1">Multi-pass membrane protein</topology>
    </subcellularLocation>
</comment>
<feature type="transmembrane region" description="Helical" evidence="7">
    <location>
        <begin position="109"/>
        <end position="127"/>
    </location>
</feature>
<dbReference type="PANTHER" id="PTHR33452:SF1">
    <property type="entry name" value="INNER MEMBRANE PROTEIN YPHA-RELATED"/>
    <property type="match status" value="1"/>
</dbReference>
<dbReference type="Proteomes" id="UP001144323">
    <property type="component" value="Unassembled WGS sequence"/>
</dbReference>
<dbReference type="InterPro" id="IPR032808">
    <property type="entry name" value="DoxX"/>
</dbReference>
<keyword evidence="4 7" id="KW-0812">Transmembrane</keyword>
<comment type="similarity">
    <text evidence="2">Belongs to the DoxX family.</text>
</comment>
<feature type="transmembrane region" description="Helical" evidence="7">
    <location>
        <begin position="83"/>
        <end position="102"/>
    </location>
</feature>
<evidence type="ECO:0000256" key="2">
    <source>
        <dbReference type="ARBA" id="ARBA00006679"/>
    </source>
</evidence>
<evidence type="ECO:0000256" key="4">
    <source>
        <dbReference type="ARBA" id="ARBA00022692"/>
    </source>
</evidence>
<accession>A0A9W6GYK9</accession>
<gene>
    <name evidence="8" type="ORF">LMG27198_44940</name>
</gene>
<dbReference type="InterPro" id="IPR051907">
    <property type="entry name" value="DoxX-like_oxidoreductase"/>
</dbReference>
<evidence type="ECO:0000256" key="6">
    <source>
        <dbReference type="ARBA" id="ARBA00023136"/>
    </source>
</evidence>
<dbReference type="GO" id="GO:0005886">
    <property type="term" value="C:plasma membrane"/>
    <property type="evidence" value="ECO:0007669"/>
    <property type="project" value="UniProtKB-SubCell"/>
</dbReference>
<evidence type="ECO:0000313" key="8">
    <source>
        <dbReference type="EMBL" id="GLI95502.1"/>
    </source>
</evidence>
<keyword evidence="9" id="KW-1185">Reference proteome</keyword>
<feature type="transmembrane region" description="Helical" evidence="7">
    <location>
        <begin position="7"/>
        <end position="27"/>
    </location>
</feature>
<evidence type="ECO:0000256" key="1">
    <source>
        <dbReference type="ARBA" id="ARBA00004651"/>
    </source>
</evidence>
<protein>
    <recommendedName>
        <fullName evidence="10">DoxX family protein</fullName>
    </recommendedName>
</protein>
<keyword evidence="6 7" id="KW-0472">Membrane</keyword>
<feature type="transmembrane region" description="Helical" evidence="7">
    <location>
        <begin position="133"/>
        <end position="156"/>
    </location>
</feature>
<keyword evidence="3" id="KW-1003">Cell membrane</keyword>
<name>A0A9W6GYK9_9HYPH</name>
<dbReference type="Pfam" id="PF07681">
    <property type="entry name" value="DoxX"/>
    <property type="match status" value="1"/>
</dbReference>
<evidence type="ECO:0000256" key="3">
    <source>
        <dbReference type="ARBA" id="ARBA00022475"/>
    </source>
</evidence>
<organism evidence="8 9">
    <name type="scientific">Methylocystis echinoides</name>
    <dbReference type="NCBI Taxonomy" id="29468"/>
    <lineage>
        <taxon>Bacteria</taxon>
        <taxon>Pseudomonadati</taxon>
        <taxon>Pseudomonadota</taxon>
        <taxon>Alphaproteobacteria</taxon>
        <taxon>Hyphomicrobiales</taxon>
        <taxon>Methylocystaceae</taxon>
        <taxon>Methylocystis</taxon>
    </lineage>
</organism>
<dbReference type="RefSeq" id="WP_281806332.1">
    <property type="nucleotide sequence ID" value="NZ_BSEC01000003.1"/>
</dbReference>
<dbReference type="EMBL" id="BSEC01000003">
    <property type="protein sequence ID" value="GLI95502.1"/>
    <property type="molecule type" value="Genomic_DNA"/>
</dbReference>